<organism evidence="1 2">
    <name type="scientific">Roseibium album</name>
    <dbReference type="NCBI Taxonomy" id="311410"/>
    <lineage>
        <taxon>Bacteria</taxon>
        <taxon>Pseudomonadati</taxon>
        <taxon>Pseudomonadota</taxon>
        <taxon>Alphaproteobacteria</taxon>
        <taxon>Hyphomicrobiales</taxon>
        <taxon>Stappiaceae</taxon>
        <taxon>Roseibium</taxon>
    </lineage>
</organism>
<evidence type="ECO:0000313" key="2">
    <source>
        <dbReference type="Proteomes" id="UP000049983"/>
    </source>
</evidence>
<name>A0A0M7AQT9_9HYPH</name>
<dbReference type="STRING" id="311410.LA5095_03882"/>
<proteinExistence type="predicted"/>
<gene>
    <name evidence="1" type="ORF">LA5096_05164</name>
</gene>
<reference evidence="2" key="1">
    <citation type="submission" date="2015-07" db="EMBL/GenBank/DDBJ databases">
        <authorList>
            <person name="Rodrigo-Torres Lidia"/>
            <person name="Arahal R.David."/>
        </authorList>
    </citation>
    <scope>NUCLEOTIDE SEQUENCE [LARGE SCALE GENOMIC DNA]</scope>
    <source>
        <strain evidence="2">CECT 5096</strain>
    </source>
</reference>
<protein>
    <submittedName>
        <fullName evidence="1">Uncharacterized protein</fullName>
    </submittedName>
</protein>
<dbReference type="EMBL" id="CXWC01000013">
    <property type="protein sequence ID" value="CTQ77498.1"/>
    <property type="molecule type" value="Genomic_DNA"/>
</dbReference>
<sequence>MPVFGDEFMQLVPGALSGARINKREIFIEKVD</sequence>
<dbReference type="Proteomes" id="UP000049983">
    <property type="component" value="Unassembled WGS sequence"/>
</dbReference>
<accession>A0A0M7AQT9</accession>
<keyword evidence="2" id="KW-1185">Reference proteome</keyword>
<dbReference type="AlphaFoldDB" id="A0A0M7AQT9"/>
<evidence type="ECO:0000313" key="1">
    <source>
        <dbReference type="EMBL" id="CTQ77498.1"/>
    </source>
</evidence>